<gene>
    <name evidence="1" type="ORF">H8S53_01120</name>
</gene>
<reference evidence="1 2" key="1">
    <citation type="submission" date="2020-08" db="EMBL/GenBank/DDBJ databases">
        <title>Genome public.</title>
        <authorList>
            <person name="Liu C."/>
            <person name="Sun Q."/>
        </authorList>
    </citation>
    <scope>NUCLEOTIDE SEQUENCE [LARGE SCALE GENOMIC DNA]</scope>
    <source>
        <strain evidence="1 2">NSJ-21</strain>
    </source>
</reference>
<comment type="caution">
    <text evidence="1">The sequence shown here is derived from an EMBL/GenBank/DDBJ whole genome shotgun (WGS) entry which is preliminary data.</text>
</comment>
<evidence type="ECO:0000313" key="1">
    <source>
        <dbReference type="EMBL" id="MBC5589874.1"/>
    </source>
</evidence>
<dbReference type="RefSeq" id="WP_186905395.1">
    <property type="nucleotide sequence ID" value="NZ_JACOOG010000001.1"/>
</dbReference>
<evidence type="ECO:0000313" key="2">
    <source>
        <dbReference type="Proteomes" id="UP000600230"/>
    </source>
</evidence>
<sequence>MTKKKKKYKKLQIDKTSNSEKRVLLSEEEISHIMEMKSFLIFLDGGKEGEIWRQLETACKEMNCEVDDILRYMYFA</sequence>
<organism evidence="1 2">
    <name type="scientific">Bacteroides parvus</name>
    <dbReference type="NCBI Taxonomy" id="2763025"/>
    <lineage>
        <taxon>Bacteria</taxon>
        <taxon>Pseudomonadati</taxon>
        <taxon>Bacteroidota</taxon>
        <taxon>Bacteroidia</taxon>
        <taxon>Bacteroidales</taxon>
        <taxon>Bacteroidaceae</taxon>
        <taxon>Bacteroides</taxon>
    </lineage>
</organism>
<name>A0ABR7BXR7_9BACE</name>
<proteinExistence type="predicted"/>
<keyword evidence="2" id="KW-1185">Reference proteome</keyword>
<dbReference type="EMBL" id="JACOOG010000001">
    <property type="protein sequence ID" value="MBC5589874.1"/>
    <property type="molecule type" value="Genomic_DNA"/>
</dbReference>
<accession>A0ABR7BXR7</accession>
<protein>
    <submittedName>
        <fullName evidence="1">Uncharacterized protein</fullName>
    </submittedName>
</protein>
<dbReference type="Proteomes" id="UP000600230">
    <property type="component" value="Unassembled WGS sequence"/>
</dbReference>